<evidence type="ECO:0000259" key="7">
    <source>
        <dbReference type="PROSITE" id="PS51296"/>
    </source>
</evidence>
<evidence type="ECO:0000313" key="8">
    <source>
        <dbReference type="EMBL" id="GGY85980.1"/>
    </source>
</evidence>
<evidence type="ECO:0000256" key="6">
    <source>
        <dbReference type="ARBA" id="ARBA00023063"/>
    </source>
</evidence>
<dbReference type="InterPro" id="IPR012748">
    <property type="entry name" value="Rieske-like_NirD"/>
</dbReference>
<organism evidence="8 9">
    <name type="scientific">Cellvibrio zantedeschiae</name>
    <dbReference type="NCBI Taxonomy" id="1237077"/>
    <lineage>
        <taxon>Bacteria</taxon>
        <taxon>Pseudomonadati</taxon>
        <taxon>Pseudomonadota</taxon>
        <taxon>Gammaproteobacteria</taxon>
        <taxon>Cellvibrionales</taxon>
        <taxon>Cellvibrionaceae</taxon>
        <taxon>Cellvibrio</taxon>
    </lineage>
</organism>
<proteinExistence type="predicted"/>
<dbReference type="PANTHER" id="PTHR40562:SF1">
    <property type="entry name" value="NITRITE REDUCTASE (NADH) SMALL SUBUNIT"/>
    <property type="match status" value="1"/>
</dbReference>
<dbReference type="PANTHER" id="PTHR40562">
    <property type="match status" value="1"/>
</dbReference>
<keyword evidence="1" id="KW-0001">2Fe-2S</keyword>
<sequence length="110" mass="12038">MSEKTWVNICNESDLFADTGVCAKVKGQQVAIFKSRRLGEVFAISNYDPIGEANVLSRGILGSIGEAIVVASPLYKEHYNLRTGECLEKPEYSVTVYPVKVENGVVQVQA</sequence>
<dbReference type="NCBIfam" id="TIGR02378">
    <property type="entry name" value="nirD_assim_sml"/>
    <property type="match status" value="1"/>
</dbReference>
<dbReference type="PROSITE" id="PS51300">
    <property type="entry name" value="NIRD"/>
    <property type="match status" value="1"/>
</dbReference>
<evidence type="ECO:0000256" key="4">
    <source>
        <dbReference type="ARBA" id="ARBA00023004"/>
    </source>
</evidence>
<dbReference type="CDD" id="cd03529">
    <property type="entry name" value="Rieske_NirD"/>
    <property type="match status" value="1"/>
</dbReference>
<evidence type="ECO:0000256" key="3">
    <source>
        <dbReference type="ARBA" id="ARBA00023002"/>
    </source>
</evidence>
<dbReference type="Pfam" id="PF13806">
    <property type="entry name" value="Rieske_2"/>
    <property type="match status" value="1"/>
</dbReference>
<dbReference type="SUPFAM" id="SSF50022">
    <property type="entry name" value="ISP domain"/>
    <property type="match status" value="1"/>
</dbReference>
<comment type="caution">
    <text evidence="8">The sequence shown here is derived from an EMBL/GenBank/DDBJ whole genome shotgun (WGS) entry which is preliminary data.</text>
</comment>
<keyword evidence="9" id="KW-1185">Reference proteome</keyword>
<evidence type="ECO:0000313" key="9">
    <source>
        <dbReference type="Proteomes" id="UP000619761"/>
    </source>
</evidence>
<dbReference type="Proteomes" id="UP000619761">
    <property type="component" value="Unassembled WGS sequence"/>
</dbReference>
<name>A0ABQ3BA36_9GAMM</name>
<dbReference type="EMBL" id="BMYZ01000004">
    <property type="protein sequence ID" value="GGY85980.1"/>
    <property type="molecule type" value="Genomic_DNA"/>
</dbReference>
<keyword evidence="5" id="KW-0411">Iron-sulfur</keyword>
<keyword evidence="2" id="KW-0479">Metal-binding</keyword>
<keyword evidence="6" id="KW-0534">Nitrate assimilation</keyword>
<dbReference type="InterPro" id="IPR017941">
    <property type="entry name" value="Rieske_2Fe-2S"/>
</dbReference>
<evidence type="ECO:0000256" key="2">
    <source>
        <dbReference type="ARBA" id="ARBA00022723"/>
    </source>
</evidence>
<accession>A0ABQ3BA36</accession>
<reference evidence="9" key="1">
    <citation type="journal article" date="2019" name="Int. J. Syst. Evol. Microbiol.">
        <title>The Global Catalogue of Microorganisms (GCM) 10K type strain sequencing project: providing services to taxonomists for standard genome sequencing and annotation.</title>
        <authorList>
            <consortium name="The Broad Institute Genomics Platform"/>
            <consortium name="The Broad Institute Genome Sequencing Center for Infectious Disease"/>
            <person name="Wu L."/>
            <person name="Ma J."/>
        </authorList>
    </citation>
    <scope>NUCLEOTIDE SEQUENCE [LARGE SCALE GENOMIC DNA]</scope>
    <source>
        <strain evidence="9">KCTC 32239</strain>
    </source>
</reference>
<dbReference type="InterPro" id="IPR036922">
    <property type="entry name" value="Rieske_2Fe-2S_sf"/>
</dbReference>
<keyword evidence="4" id="KW-0408">Iron</keyword>
<feature type="domain" description="Rieske" evidence="7">
    <location>
        <begin position="7"/>
        <end position="108"/>
    </location>
</feature>
<evidence type="ECO:0000256" key="1">
    <source>
        <dbReference type="ARBA" id="ARBA00022714"/>
    </source>
</evidence>
<dbReference type="PROSITE" id="PS51296">
    <property type="entry name" value="RIESKE"/>
    <property type="match status" value="1"/>
</dbReference>
<dbReference type="Gene3D" id="2.102.10.10">
    <property type="entry name" value="Rieske [2Fe-2S] iron-sulphur domain"/>
    <property type="match status" value="1"/>
</dbReference>
<gene>
    <name evidence="8" type="primary">nirD-2</name>
    <name evidence="8" type="ORF">GCM10011613_33750</name>
</gene>
<evidence type="ECO:0000256" key="5">
    <source>
        <dbReference type="ARBA" id="ARBA00023014"/>
    </source>
</evidence>
<dbReference type="RefSeq" id="WP_189420779.1">
    <property type="nucleotide sequence ID" value="NZ_BMYZ01000004.1"/>
</dbReference>
<keyword evidence="3" id="KW-0560">Oxidoreductase</keyword>
<dbReference type="InterPro" id="IPR017881">
    <property type="entry name" value="NirD"/>
</dbReference>
<protein>
    <submittedName>
        <fullName evidence="8">Nitrite reductase small subunit</fullName>
    </submittedName>
</protein>